<accession>Q6LQ26</accession>
<dbReference type="InterPro" id="IPR015421">
    <property type="entry name" value="PyrdxlP-dep_Trfase_major"/>
</dbReference>
<evidence type="ECO:0000256" key="1">
    <source>
        <dbReference type="ARBA" id="ARBA00001933"/>
    </source>
</evidence>
<evidence type="ECO:0000256" key="3">
    <source>
        <dbReference type="ARBA" id="ARBA00022679"/>
    </source>
</evidence>
<evidence type="ECO:0000256" key="5">
    <source>
        <dbReference type="PIRSR" id="PIRSR000524-1"/>
    </source>
</evidence>
<keyword evidence="4 6" id="KW-0663">Pyridoxal phosphate</keyword>
<dbReference type="Proteomes" id="UP000000593">
    <property type="component" value="Chromosome 1"/>
</dbReference>
<protein>
    <recommendedName>
        <fullName evidence="7">Aminotransferase class V domain-containing protein</fullName>
    </recommendedName>
</protein>
<dbReference type="PIRSF" id="PIRSF000524">
    <property type="entry name" value="SPT"/>
    <property type="match status" value="1"/>
</dbReference>
<dbReference type="Gene3D" id="3.40.640.10">
    <property type="entry name" value="Type I PLP-dependent aspartate aminotransferase-like (Major domain)"/>
    <property type="match status" value="1"/>
</dbReference>
<dbReference type="Pfam" id="PF00266">
    <property type="entry name" value="Aminotran_5"/>
    <property type="match status" value="1"/>
</dbReference>
<feature type="domain" description="Aminotransferase class V" evidence="7">
    <location>
        <begin position="37"/>
        <end position="340"/>
    </location>
</feature>
<keyword evidence="2" id="KW-0032">Aminotransferase</keyword>
<dbReference type="InterPro" id="IPR000192">
    <property type="entry name" value="Aminotrans_V_dom"/>
</dbReference>
<dbReference type="PANTHER" id="PTHR42778">
    <property type="entry name" value="2-AMINOETHYLPHOSPHONATE--PYRUVATE TRANSAMINASE"/>
    <property type="match status" value="1"/>
</dbReference>
<dbReference type="InterPro" id="IPR024169">
    <property type="entry name" value="SP_NH2Trfase/AEP_transaminase"/>
</dbReference>
<evidence type="ECO:0000256" key="2">
    <source>
        <dbReference type="ARBA" id="ARBA00022576"/>
    </source>
</evidence>
<dbReference type="EMBL" id="CR378670">
    <property type="protein sequence ID" value="CAG20600.1"/>
    <property type="molecule type" value="Genomic_DNA"/>
</dbReference>
<feature type="modified residue" description="N6-(pyridoxal phosphate)lysine" evidence="6">
    <location>
        <position position="201"/>
    </location>
</feature>
<organism evidence="8 9">
    <name type="scientific">Photobacterium profundum (strain SS9)</name>
    <dbReference type="NCBI Taxonomy" id="298386"/>
    <lineage>
        <taxon>Bacteria</taxon>
        <taxon>Pseudomonadati</taxon>
        <taxon>Pseudomonadota</taxon>
        <taxon>Gammaproteobacteria</taxon>
        <taxon>Vibrionales</taxon>
        <taxon>Vibrionaceae</taxon>
        <taxon>Photobacterium</taxon>
    </lineage>
</organism>
<dbReference type="SUPFAM" id="SSF53383">
    <property type="entry name" value="PLP-dependent transferases"/>
    <property type="match status" value="1"/>
</dbReference>
<dbReference type="HOGENOM" id="CLU_027686_3_1_6"/>
<dbReference type="KEGG" id="ppr:PBPRA2204"/>
<keyword evidence="9" id="KW-1185">Reference proteome</keyword>
<reference evidence="9" key="1">
    <citation type="journal article" date="2005" name="Science">
        <title>Life at depth: Photobacterium profundum genome sequence and expression analysis.</title>
        <authorList>
            <person name="Vezzi A."/>
            <person name="Campanaro S."/>
            <person name="D'Angelo M."/>
            <person name="Simonato F."/>
            <person name="Vitulo N."/>
            <person name="Lauro F.M."/>
            <person name="Cestaro A."/>
            <person name="Malacrida G."/>
            <person name="Simionati B."/>
            <person name="Cannata N."/>
            <person name="Romualdi C."/>
            <person name="Bartlett D.H."/>
            <person name="Valle G."/>
        </authorList>
    </citation>
    <scope>NUCLEOTIDE SEQUENCE [LARGE SCALE GENOMIC DNA]</scope>
    <source>
        <strain evidence="9">ATCC BAA-1253 / SS9</strain>
    </source>
</reference>
<name>Q6LQ26_PHOPR</name>
<evidence type="ECO:0000313" key="8">
    <source>
        <dbReference type="EMBL" id="CAG20600.1"/>
    </source>
</evidence>
<dbReference type="STRING" id="298386.PBPRA2204"/>
<evidence type="ECO:0000313" key="9">
    <source>
        <dbReference type="Proteomes" id="UP000000593"/>
    </source>
</evidence>
<evidence type="ECO:0000256" key="4">
    <source>
        <dbReference type="ARBA" id="ARBA00022898"/>
    </source>
</evidence>
<sequence length="402" mass="45102">MLNINRRDLKMKKVLLFTPGPVNLAENVRSSIGKKDICHREVEFDRLLISIETKLLQVFNVDTDDYRAVVITGSGTAANESILSSVVGNKHILILSNGEFGERLNKISKIHNKNTHFLPFPWGEGFDLKKVDDYLTKHQIDVVAMVHHETSSGMLNSLDDIGLLTKKHGATFVVDCVSSAGAEVIDMEKCNIAFISSSSSKAIGSYSGLSFVIGKTEEFEKLKDLPAKTMYLNLYTFYSFIKKYSQTPNTPAVHLFYALEQALSNIIDKGVDNYYEDLKDKANLLRQGILNLGLKFLIEQKNMCSILTTVCVPLNVNVSVLRKELRDKSIVIYEGKGCFQGKVFQVGNIGELSINEIEYFLSSLKEILNDFLLIGNNDLSAVEGIYINDECRIEDEMVRMEL</sequence>
<dbReference type="Gene3D" id="3.90.1150.10">
    <property type="entry name" value="Aspartate Aminotransferase, domain 1"/>
    <property type="match status" value="1"/>
</dbReference>
<feature type="binding site" evidence="5">
    <location>
        <position position="345"/>
    </location>
    <ligand>
        <name>substrate</name>
    </ligand>
</feature>
<dbReference type="InterPro" id="IPR015424">
    <property type="entry name" value="PyrdxlP-dep_Trfase"/>
</dbReference>
<proteinExistence type="predicted"/>
<dbReference type="PANTHER" id="PTHR42778:SF1">
    <property type="entry name" value="2-AMINOETHYLPHOSPHONATE--PYRUVATE TRANSAMINASE"/>
    <property type="match status" value="1"/>
</dbReference>
<gene>
    <name evidence="8" type="ordered locus">PBPRA2204</name>
</gene>
<dbReference type="eggNOG" id="COG0075">
    <property type="taxonomic scope" value="Bacteria"/>
</dbReference>
<dbReference type="AlphaFoldDB" id="Q6LQ26"/>
<dbReference type="InterPro" id="IPR015422">
    <property type="entry name" value="PyrdxlP-dep_Trfase_small"/>
</dbReference>
<comment type="cofactor">
    <cofactor evidence="1 6">
        <name>pyridoxal 5'-phosphate</name>
        <dbReference type="ChEBI" id="CHEBI:597326"/>
    </cofactor>
</comment>
<dbReference type="GO" id="GO:0008483">
    <property type="term" value="F:transaminase activity"/>
    <property type="evidence" value="ECO:0007669"/>
    <property type="project" value="UniProtKB-KW"/>
</dbReference>
<evidence type="ECO:0000259" key="7">
    <source>
        <dbReference type="Pfam" id="PF00266"/>
    </source>
</evidence>
<keyword evidence="3" id="KW-0808">Transferase</keyword>
<evidence type="ECO:0000256" key="6">
    <source>
        <dbReference type="PIRSR" id="PIRSR000524-50"/>
    </source>
</evidence>